<accession>A0A026WIX9</accession>
<sequence length="213" mass="24198">MAFDDGPYSRPQLGTIHIVVLPTFQIVEEKRLVGWRRFACIDLNPVAIRLYCLENSKIGRTVRTARKGDGRNNDIQRRYLMKRFDGVNPTKIAISTSWISFVWRTSFARPAVFCRPLISCTAIPINKFISTIVTNKRNNTKDIWTEIFSRIQEAPSMLSKAPPLSGEKKRSSKFNSPVIIARTLMRPMCGLLNDLECGKITQKLAVKPISKQA</sequence>
<dbReference type="Proteomes" id="UP000053097">
    <property type="component" value="Unassembled WGS sequence"/>
</dbReference>
<reference evidence="1 2" key="1">
    <citation type="journal article" date="2014" name="Curr. Biol.">
        <title>The genome of the clonal raider ant Cerapachys biroi.</title>
        <authorList>
            <person name="Oxley P.R."/>
            <person name="Ji L."/>
            <person name="Fetter-Pruneda I."/>
            <person name="McKenzie S.K."/>
            <person name="Li C."/>
            <person name="Hu H."/>
            <person name="Zhang G."/>
            <person name="Kronauer D.J."/>
        </authorList>
    </citation>
    <scope>NUCLEOTIDE SEQUENCE [LARGE SCALE GENOMIC DNA]</scope>
</reference>
<organism evidence="1 2">
    <name type="scientific">Ooceraea biroi</name>
    <name type="common">Clonal raider ant</name>
    <name type="synonym">Cerapachys biroi</name>
    <dbReference type="NCBI Taxonomy" id="2015173"/>
    <lineage>
        <taxon>Eukaryota</taxon>
        <taxon>Metazoa</taxon>
        <taxon>Ecdysozoa</taxon>
        <taxon>Arthropoda</taxon>
        <taxon>Hexapoda</taxon>
        <taxon>Insecta</taxon>
        <taxon>Pterygota</taxon>
        <taxon>Neoptera</taxon>
        <taxon>Endopterygota</taxon>
        <taxon>Hymenoptera</taxon>
        <taxon>Apocrita</taxon>
        <taxon>Aculeata</taxon>
        <taxon>Formicoidea</taxon>
        <taxon>Formicidae</taxon>
        <taxon>Dorylinae</taxon>
        <taxon>Ooceraea</taxon>
    </lineage>
</organism>
<keyword evidence="2" id="KW-1185">Reference proteome</keyword>
<evidence type="ECO:0000313" key="2">
    <source>
        <dbReference type="Proteomes" id="UP000053097"/>
    </source>
</evidence>
<dbReference type="EMBL" id="KK107182">
    <property type="protein sequence ID" value="EZA55980.1"/>
    <property type="molecule type" value="Genomic_DNA"/>
</dbReference>
<gene>
    <name evidence="1" type="ORF">X777_03665</name>
</gene>
<name>A0A026WIX9_OOCBI</name>
<proteinExistence type="predicted"/>
<protein>
    <submittedName>
        <fullName evidence="1">Uncharacterized protein</fullName>
    </submittedName>
</protein>
<evidence type="ECO:0000313" key="1">
    <source>
        <dbReference type="EMBL" id="EZA55980.1"/>
    </source>
</evidence>
<dbReference type="AlphaFoldDB" id="A0A026WIX9"/>